<gene>
    <name evidence="2" type="ORF">FPPS064S07_00344</name>
</gene>
<organism evidence="2 3">
    <name type="scientific">Faecalibacterium prausnitzii</name>
    <dbReference type="NCBI Taxonomy" id="853"/>
    <lineage>
        <taxon>Bacteria</taxon>
        <taxon>Bacillati</taxon>
        <taxon>Bacillota</taxon>
        <taxon>Clostridia</taxon>
        <taxon>Eubacteriales</taxon>
        <taxon>Oscillospiraceae</taxon>
        <taxon>Faecalibacterium</taxon>
    </lineage>
</organism>
<evidence type="ECO:0000313" key="3">
    <source>
        <dbReference type="Proteomes" id="UP000406184"/>
    </source>
</evidence>
<keyword evidence="1" id="KW-0732">Signal</keyword>
<dbReference type="AlphaFoldDB" id="A0A564T695"/>
<dbReference type="EMBL" id="CABHMY010000089">
    <property type="protein sequence ID" value="VUX02806.1"/>
    <property type="molecule type" value="Genomic_DNA"/>
</dbReference>
<keyword evidence="3" id="KW-1185">Reference proteome</keyword>
<feature type="chain" id="PRO_5039400342" description="VCBS repeat-containing protein" evidence="1">
    <location>
        <begin position="31"/>
        <end position="438"/>
    </location>
</feature>
<accession>A0A564T695</accession>
<dbReference type="RefSeq" id="WP_243120092.1">
    <property type="nucleotide sequence ID" value="NZ_CABHMY010000089.1"/>
</dbReference>
<evidence type="ECO:0008006" key="4">
    <source>
        <dbReference type="Google" id="ProtNLM"/>
    </source>
</evidence>
<dbReference type="Proteomes" id="UP000406184">
    <property type="component" value="Unassembled WGS sequence"/>
</dbReference>
<name>A0A564T695_9FIRM</name>
<dbReference type="InterPro" id="IPR028994">
    <property type="entry name" value="Integrin_alpha_N"/>
</dbReference>
<protein>
    <recommendedName>
        <fullName evidence="4">VCBS repeat-containing protein</fullName>
    </recommendedName>
</protein>
<dbReference type="SUPFAM" id="SSF69318">
    <property type="entry name" value="Integrin alpha N-terminal domain"/>
    <property type="match status" value="1"/>
</dbReference>
<dbReference type="PROSITE" id="PS51257">
    <property type="entry name" value="PROKAR_LIPOPROTEIN"/>
    <property type="match status" value="1"/>
</dbReference>
<sequence>MLKIKGWLRAAALCAAFCLLLTGCSIPMQEETVQVEELLRAPRLAGDYGALQTALNDWLGESAQLKYPLRGDLLSPFVLQDFDGDGEQDAAVFYTTALTSNVCVAFLRKNSGGAWQVSQTVEGLADSVDNVRLAQLQAGGTAQLVVGYAASQDDHYVAVYSYENGEVSAILEQAYEQYLVEDITGGGSEDLILMSTLEDSGVQIELLTVDKDGSFQQVAVMALSGDKFSGCASVAAGLGADGKHYLVLDGWTGISGNNLASVLLRFDDESQQMVPASQITSGELYNASLRNVPSLVSRDLDGDGTVEIPTQPDEAGLLNMSQSRRMDFIVWMDYTASAPEKSFGLLDEETGCYIALPVEWEGNLMLTDSTDEEDAVELRTVDENKLVLTLRLASSSENAVGWTRLGVVASRQMQAKLGPDVTIEDPDYRLSRSLYRLN</sequence>
<feature type="signal peptide" evidence="1">
    <location>
        <begin position="1"/>
        <end position="30"/>
    </location>
</feature>
<proteinExistence type="predicted"/>
<evidence type="ECO:0000313" key="2">
    <source>
        <dbReference type="EMBL" id="VUX02806.1"/>
    </source>
</evidence>
<evidence type="ECO:0000256" key="1">
    <source>
        <dbReference type="SAM" id="SignalP"/>
    </source>
</evidence>
<reference evidence="2 3" key="1">
    <citation type="submission" date="2019-07" db="EMBL/GenBank/DDBJ databases">
        <authorList>
            <person name="Hibberd C M."/>
            <person name="Gehrig L. J."/>
            <person name="Chang H.-W."/>
            <person name="Venkatesh S."/>
        </authorList>
    </citation>
    <scope>NUCLEOTIDE SEQUENCE [LARGE SCALE GENOMIC DNA]</scope>
    <source>
        <strain evidence="2">Faecalibacterium_prausnitzii_JG_BgPS064</strain>
    </source>
</reference>